<dbReference type="Gene3D" id="3.30.40.10">
    <property type="entry name" value="Zinc/RING finger domain, C3HC4 (zinc finger)"/>
    <property type="match status" value="1"/>
</dbReference>
<evidence type="ECO:0000256" key="2">
    <source>
        <dbReference type="ARBA" id="ARBA00022833"/>
    </source>
</evidence>
<dbReference type="InterPro" id="IPR013083">
    <property type="entry name" value="Znf_RING/FYVE/PHD"/>
</dbReference>
<dbReference type="GO" id="GO:0045121">
    <property type="term" value="C:membrane raft"/>
    <property type="evidence" value="ECO:0007669"/>
    <property type="project" value="TreeGrafter"/>
</dbReference>
<keyword evidence="7" id="KW-1185">Reference proteome</keyword>
<dbReference type="InterPro" id="IPR001841">
    <property type="entry name" value="Znf_RING"/>
</dbReference>
<feature type="domain" description="RING-type" evidence="5">
    <location>
        <begin position="631"/>
        <end position="674"/>
    </location>
</feature>
<dbReference type="SUPFAM" id="SSF57850">
    <property type="entry name" value="RING/U-box"/>
    <property type="match status" value="1"/>
</dbReference>
<feature type="coiled-coil region" evidence="4">
    <location>
        <begin position="533"/>
        <end position="595"/>
    </location>
</feature>
<dbReference type="GO" id="GO:0045087">
    <property type="term" value="P:innate immune response"/>
    <property type="evidence" value="ECO:0007669"/>
    <property type="project" value="TreeGrafter"/>
</dbReference>
<dbReference type="STRING" id="1611254.A0A2G5UWV5"/>
<gene>
    <name evidence="6" type="primary">Cnig_chr_II.g4347</name>
    <name evidence="6" type="ORF">B9Z55_004347</name>
</gene>
<dbReference type="AlphaFoldDB" id="A0A2G5UWV5"/>
<keyword evidence="1 3" id="KW-0863">Zinc-finger</keyword>
<comment type="caution">
    <text evidence="6">The sequence shown here is derived from an EMBL/GenBank/DDBJ whole genome shotgun (WGS) entry which is preliminary data.</text>
</comment>
<evidence type="ECO:0000313" key="7">
    <source>
        <dbReference type="Proteomes" id="UP000230233"/>
    </source>
</evidence>
<evidence type="ECO:0000256" key="3">
    <source>
        <dbReference type="PROSITE-ProRule" id="PRU00175"/>
    </source>
</evidence>
<reference evidence="7" key="1">
    <citation type="submission" date="2017-10" db="EMBL/GenBank/DDBJ databases">
        <title>Rapid genome shrinkage in a self-fertile nematode reveals novel sperm competition proteins.</title>
        <authorList>
            <person name="Yin D."/>
            <person name="Schwarz E.M."/>
            <person name="Thomas C.G."/>
            <person name="Felde R.L."/>
            <person name="Korf I.F."/>
            <person name="Cutter A.D."/>
            <person name="Schartner C.M."/>
            <person name="Ralston E.J."/>
            <person name="Meyer B.J."/>
            <person name="Haag E.S."/>
        </authorList>
    </citation>
    <scope>NUCLEOTIDE SEQUENCE [LARGE SCALE GENOMIC DNA]</scope>
    <source>
        <strain evidence="7">JU1422</strain>
    </source>
</reference>
<accession>A0A2G5UWV5</accession>
<dbReference type="PANTHER" id="PTHR21447:SF13">
    <property type="entry name" value="RING-TYPE DOMAIN-CONTAINING PROTEIN"/>
    <property type="match status" value="1"/>
</dbReference>
<dbReference type="GO" id="GO:0008270">
    <property type="term" value="F:zinc ion binding"/>
    <property type="evidence" value="ECO:0007669"/>
    <property type="project" value="UniProtKB-KW"/>
</dbReference>
<dbReference type="InterPro" id="IPR056711">
    <property type="entry name" value="DUF7809"/>
</dbReference>
<organism evidence="6 7">
    <name type="scientific">Caenorhabditis nigoni</name>
    <dbReference type="NCBI Taxonomy" id="1611254"/>
    <lineage>
        <taxon>Eukaryota</taxon>
        <taxon>Metazoa</taxon>
        <taxon>Ecdysozoa</taxon>
        <taxon>Nematoda</taxon>
        <taxon>Chromadorea</taxon>
        <taxon>Rhabditida</taxon>
        <taxon>Rhabditina</taxon>
        <taxon>Rhabditomorpha</taxon>
        <taxon>Rhabditoidea</taxon>
        <taxon>Rhabditidae</taxon>
        <taxon>Peloderinae</taxon>
        <taxon>Caenorhabditis</taxon>
    </lineage>
</organism>
<keyword evidence="1 3" id="KW-0479">Metal-binding</keyword>
<evidence type="ECO:0000256" key="1">
    <source>
        <dbReference type="ARBA" id="ARBA00022771"/>
    </source>
</evidence>
<evidence type="ECO:0000256" key="4">
    <source>
        <dbReference type="SAM" id="Coils"/>
    </source>
</evidence>
<evidence type="ECO:0000259" key="5">
    <source>
        <dbReference type="PROSITE" id="PS50089"/>
    </source>
</evidence>
<dbReference type="EMBL" id="PDUG01000002">
    <property type="protein sequence ID" value="PIC43716.1"/>
    <property type="molecule type" value="Genomic_DNA"/>
</dbReference>
<keyword evidence="4" id="KW-0175">Coiled coil</keyword>
<dbReference type="OrthoDB" id="5900040at2759"/>
<keyword evidence="2" id="KW-0862">Zinc</keyword>
<proteinExistence type="predicted"/>
<dbReference type="PANTHER" id="PTHR21447">
    <property type="entry name" value="RING-TYPE DOMAIN-CONTAINING PROTEIN-RELATED"/>
    <property type="match status" value="1"/>
</dbReference>
<protein>
    <recommendedName>
        <fullName evidence="5">RING-type domain-containing protein</fullName>
    </recommendedName>
</protein>
<dbReference type="PROSITE" id="PS50089">
    <property type="entry name" value="ZF_RING_2"/>
    <property type="match status" value="1"/>
</dbReference>
<sequence length="680" mass="78673">MSEFLKSPDDLFSLGNLNATLNFYVLEEFKNSIDQKVFAGRNCYLKDNGIAVIQQILDGSNNKLRMYGSAEELAGNLKIFKNFPENSILFGTDAEPLNSDAIIYKSLKGEDYICKSDLFLILQNMTLSTFPGSNSEEIRSCITATLRHSAKKFENLHEFVKFDQKFFDEIRKELEEAQKICYRYHFETESLSQELVSGNFENLAKRFEKTSSKPNSPQKIREMLKKLYSMRTGTLHFRAQYMAFVLIKNVLMRTLPEVIDRNFGILKSTSANPIIRVFEDEGRQFVMKAELFHYVNKKSKKPKINFKDVNDNFTTIEIQEVFQKFEDDVKSFEFIRCPILRTKHRAVPIPGPLGDDFCILAIDAFFGFFKSLIFGAKFFQKHPLSVLQDLFFKKLEELSFIPHEKNAIFIKHKAVEEMHYFFQPILKLFNTGSAKDVRNAKKDGFTIQNLKNELAHLGLTTNFPEIQNHAEDVYSEVDKRKKEKFLRTCDLFDAIEHCQLNCILARLPNFKKFVHNQKGCHRVYGLKCDDCVAENAKNQESSQGNKLSILEKELAELKIAHQKTLEEKEQKSLEIEELQQKNLRLSVKNESNEVKLKQMIEQLAKSKFSIDDGKYSNPCTSSNTSPQKIQCLICEKSIESGENQIIRCPLCKRRFHSKCAINWLKEHKQCPACNGDLPKF</sequence>
<dbReference type="Pfam" id="PF25100">
    <property type="entry name" value="DUF7809"/>
    <property type="match status" value="1"/>
</dbReference>
<dbReference type="Pfam" id="PF13639">
    <property type="entry name" value="zf-RING_2"/>
    <property type="match status" value="1"/>
</dbReference>
<dbReference type="Proteomes" id="UP000230233">
    <property type="component" value="Chromosome II"/>
</dbReference>
<name>A0A2G5UWV5_9PELO</name>
<evidence type="ECO:0000313" key="6">
    <source>
        <dbReference type="EMBL" id="PIC43716.1"/>
    </source>
</evidence>